<feature type="transmembrane region" description="Helical" evidence="8">
    <location>
        <begin position="103"/>
        <end position="123"/>
    </location>
</feature>
<feature type="transmembrane region" description="Helical" evidence="8">
    <location>
        <begin position="144"/>
        <end position="163"/>
    </location>
</feature>
<dbReference type="Pfam" id="PF12832">
    <property type="entry name" value="MFS_1_like"/>
    <property type="match status" value="1"/>
</dbReference>
<dbReference type="Gene3D" id="1.20.1250.20">
    <property type="entry name" value="MFS general substrate transporter like domains"/>
    <property type="match status" value="2"/>
</dbReference>
<evidence type="ECO:0000313" key="10">
    <source>
        <dbReference type="EMBL" id="QCI63053.1"/>
    </source>
</evidence>
<dbReference type="InterPro" id="IPR026032">
    <property type="entry name" value="HcaT-like"/>
</dbReference>
<organism evidence="10 11">
    <name type="scientific">Phreatobacter stygius</name>
    <dbReference type="NCBI Taxonomy" id="1940610"/>
    <lineage>
        <taxon>Bacteria</taxon>
        <taxon>Pseudomonadati</taxon>
        <taxon>Pseudomonadota</taxon>
        <taxon>Alphaproteobacteria</taxon>
        <taxon>Hyphomicrobiales</taxon>
        <taxon>Phreatobacteraceae</taxon>
        <taxon>Phreatobacter</taxon>
    </lineage>
</organism>
<evidence type="ECO:0000256" key="7">
    <source>
        <dbReference type="ARBA" id="ARBA00023136"/>
    </source>
</evidence>
<feature type="transmembrane region" description="Helical" evidence="8">
    <location>
        <begin position="208"/>
        <end position="228"/>
    </location>
</feature>
<keyword evidence="7 8" id="KW-0472">Membrane</keyword>
<evidence type="ECO:0000256" key="4">
    <source>
        <dbReference type="ARBA" id="ARBA00022519"/>
    </source>
</evidence>
<keyword evidence="6 8" id="KW-1133">Transmembrane helix</keyword>
<protein>
    <submittedName>
        <fullName evidence="10">MFS transporter</fullName>
    </submittedName>
</protein>
<keyword evidence="2" id="KW-0813">Transport</keyword>
<proteinExistence type="predicted"/>
<evidence type="ECO:0000256" key="6">
    <source>
        <dbReference type="ARBA" id="ARBA00022989"/>
    </source>
</evidence>
<dbReference type="PANTHER" id="PTHR23522">
    <property type="entry name" value="BLL5896 PROTEIN"/>
    <property type="match status" value="1"/>
</dbReference>
<dbReference type="GO" id="GO:0005886">
    <property type="term" value="C:plasma membrane"/>
    <property type="evidence" value="ECO:0007669"/>
    <property type="project" value="UniProtKB-SubCell"/>
</dbReference>
<accession>A0A4D7AVM7</accession>
<dbReference type="InterPro" id="IPR024989">
    <property type="entry name" value="MFS_assoc_dom"/>
</dbReference>
<keyword evidence="3" id="KW-1003">Cell membrane</keyword>
<dbReference type="OrthoDB" id="9150135at2"/>
<gene>
    <name evidence="10" type="ORF">E8M01_01625</name>
</gene>
<comment type="subcellular location">
    <subcellularLocation>
        <location evidence="1">Cell inner membrane</location>
        <topology evidence="1">Multi-pass membrane protein</topology>
    </subcellularLocation>
</comment>
<evidence type="ECO:0000256" key="2">
    <source>
        <dbReference type="ARBA" id="ARBA00022448"/>
    </source>
</evidence>
<feature type="transmembrane region" description="Helical" evidence="8">
    <location>
        <begin position="78"/>
        <end position="97"/>
    </location>
</feature>
<dbReference type="KEGG" id="pstg:E8M01_01625"/>
<dbReference type="PIRSF" id="PIRSF004925">
    <property type="entry name" value="HcaT"/>
    <property type="match status" value="1"/>
</dbReference>
<feature type="transmembrane region" description="Helical" evidence="8">
    <location>
        <begin position="362"/>
        <end position="380"/>
    </location>
</feature>
<evidence type="ECO:0000256" key="3">
    <source>
        <dbReference type="ARBA" id="ARBA00022475"/>
    </source>
</evidence>
<feature type="transmembrane region" description="Helical" evidence="8">
    <location>
        <begin position="240"/>
        <end position="262"/>
    </location>
</feature>
<dbReference type="EMBL" id="CP039690">
    <property type="protein sequence ID" value="QCI63053.1"/>
    <property type="molecule type" value="Genomic_DNA"/>
</dbReference>
<dbReference type="PANTHER" id="PTHR23522:SF10">
    <property type="entry name" value="3-PHENYLPROPIONIC ACID TRANSPORTER-RELATED"/>
    <property type="match status" value="1"/>
</dbReference>
<dbReference type="InterPro" id="IPR036259">
    <property type="entry name" value="MFS_trans_sf"/>
</dbReference>
<sequence>MRSEPQAKSNDSKLFATRLALFYAALFVGFGLHQPFFPIWLRAKGLSDGEIGLVLASALMIRLVATPVITYFADRGGILSIAVVICASATTVAYVGVGLAEGFGMILISVLIAHFVWSPLMPLSDAYGLAGVAKRSLDYGRIRVWGSVAFMAANVVGGLLLLRVAPVNIVWMICLSFLLLLAASIGLVADRREATTGPKGPSYFNGRFVLVIMAAAALQSSHAVYYTFSSIHWKEHMGYSAATVGLLWAVAVGAEILIFWLASRFTRGWRPTTYLIIGAASSMARWGVMALDPPLVILAPLQVLHGGGFGLVHLGTMVYLADRLPPHARASGQGTVSIAMGATMAGSTLLAGYFYARIGAGAYFAMAALCLAGLIITLVARSLPLPPRAPVFQPQPQREDAGG</sequence>
<keyword evidence="4" id="KW-0997">Cell inner membrane</keyword>
<reference evidence="10 11" key="1">
    <citation type="submission" date="2019-04" db="EMBL/GenBank/DDBJ databases">
        <title>Phreatobacter aquaticus sp. nov.</title>
        <authorList>
            <person name="Choi A."/>
        </authorList>
    </citation>
    <scope>NUCLEOTIDE SEQUENCE [LARGE SCALE GENOMIC DNA]</scope>
    <source>
        <strain evidence="10 11">KCTC 52518</strain>
    </source>
</reference>
<dbReference type="GO" id="GO:0015528">
    <property type="term" value="F:lactose:proton symporter activity"/>
    <property type="evidence" value="ECO:0007669"/>
    <property type="project" value="TreeGrafter"/>
</dbReference>
<dbReference type="SUPFAM" id="SSF103473">
    <property type="entry name" value="MFS general substrate transporter"/>
    <property type="match status" value="1"/>
</dbReference>
<feature type="transmembrane region" description="Helical" evidence="8">
    <location>
        <begin position="20"/>
        <end position="41"/>
    </location>
</feature>
<keyword evidence="11" id="KW-1185">Reference proteome</keyword>
<dbReference type="Proteomes" id="UP000298781">
    <property type="component" value="Chromosome"/>
</dbReference>
<feature type="domain" description="Major facilitator superfamily associated" evidence="9">
    <location>
        <begin position="17"/>
        <end position="364"/>
    </location>
</feature>
<evidence type="ECO:0000259" key="9">
    <source>
        <dbReference type="Pfam" id="PF12832"/>
    </source>
</evidence>
<feature type="transmembrane region" description="Helical" evidence="8">
    <location>
        <begin position="303"/>
        <end position="322"/>
    </location>
</feature>
<dbReference type="NCBIfam" id="NF037955">
    <property type="entry name" value="mfs"/>
    <property type="match status" value="1"/>
</dbReference>
<name>A0A4D7AVM7_9HYPH</name>
<evidence type="ECO:0000256" key="8">
    <source>
        <dbReference type="SAM" id="Phobius"/>
    </source>
</evidence>
<feature type="transmembrane region" description="Helical" evidence="8">
    <location>
        <begin position="169"/>
        <end position="188"/>
    </location>
</feature>
<evidence type="ECO:0000256" key="5">
    <source>
        <dbReference type="ARBA" id="ARBA00022692"/>
    </source>
</evidence>
<evidence type="ECO:0000256" key="1">
    <source>
        <dbReference type="ARBA" id="ARBA00004429"/>
    </source>
</evidence>
<evidence type="ECO:0000313" key="11">
    <source>
        <dbReference type="Proteomes" id="UP000298781"/>
    </source>
</evidence>
<dbReference type="GO" id="GO:0030395">
    <property type="term" value="F:lactose binding"/>
    <property type="evidence" value="ECO:0007669"/>
    <property type="project" value="TreeGrafter"/>
</dbReference>
<keyword evidence="5 8" id="KW-0812">Transmembrane</keyword>
<dbReference type="AlphaFoldDB" id="A0A4D7AVM7"/>
<feature type="transmembrane region" description="Helical" evidence="8">
    <location>
        <begin position="334"/>
        <end position="356"/>
    </location>
</feature>
<feature type="transmembrane region" description="Helical" evidence="8">
    <location>
        <begin position="53"/>
        <end position="73"/>
    </location>
</feature>